<organism evidence="3 4">
    <name type="scientific">Polarella glacialis</name>
    <name type="common">Dinoflagellate</name>
    <dbReference type="NCBI Taxonomy" id="89957"/>
    <lineage>
        <taxon>Eukaryota</taxon>
        <taxon>Sar</taxon>
        <taxon>Alveolata</taxon>
        <taxon>Dinophyceae</taxon>
        <taxon>Suessiales</taxon>
        <taxon>Suessiaceae</taxon>
        <taxon>Polarella</taxon>
    </lineage>
</organism>
<accession>A0A813GWL3</accession>
<protein>
    <recommendedName>
        <fullName evidence="2">DCD domain-containing protein</fullName>
    </recommendedName>
</protein>
<proteinExistence type="predicted"/>
<name>A0A813GWL3_POLGL</name>
<dbReference type="InterPro" id="IPR013989">
    <property type="entry name" value="Dev_and_cell_death_domain"/>
</dbReference>
<dbReference type="AlphaFoldDB" id="A0A813GWL3"/>
<reference evidence="3" key="1">
    <citation type="submission" date="2021-02" db="EMBL/GenBank/DDBJ databases">
        <authorList>
            <person name="Dougan E. K."/>
            <person name="Rhodes N."/>
            <person name="Thang M."/>
            <person name="Chan C."/>
        </authorList>
    </citation>
    <scope>NUCLEOTIDE SEQUENCE</scope>
</reference>
<evidence type="ECO:0000259" key="2">
    <source>
        <dbReference type="Pfam" id="PF10539"/>
    </source>
</evidence>
<evidence type="ECO:0000313" key="4">
    <source>
        <dbReference type="Proteomes" id="UP000626109"/>
    </source>
</evidence>
<evidence type="ECO:0000256" key="1">
    <source>
        <dbReference type="SAM" id="MobiDB-lite"/>
    </source>
</evidence>
<dbReference type="Pfam" id="PF10539">
    <property type="entry name" value="Dev_Cell_Death"/>
    <property type="match status" value="1"/>
</dbReference>
<evidence type="ECO:0000313" key="3">
    <source>
        <dbReference type="EMBL" id="CAE8628938.1"/>
    </source>
</evidence>
<feature type="domain" description="DCD" evidence="2">
    <location>
        <begin position="16"/>
        <end position="63"/>
    </location>
</feature>
<dbReference type="Proteomes" id="UP000626109">
    <property type="component" value="Unassembled WGS sequence"/>
</dbReference>
<gene>
    <name evidence="3" type="ORF">PGLA2088_LOCUS761</name>
</gene>
<dbReference type="EMBL" id="CAJNNW010000544">
    <property type="protein sequence ID" value="CAE8628938.1"/>
    <property type="molecule type" value="Genomic_DNA"/>
</dbReference>
<sequence length="128" mass="14537">MLLASWSRDMEKMRRCIGEHTQLFLQNFESHQLLGPFRAVCNPQHSLCPEAFKGRFGAQVRVKPMLGDFVVQTRIPALWPAGPMTTEEMQELWETLKTGDILSTTQRPAQNSPGKMGPRLKGGEITRR</sequence>
<feature type="region of interest" description="Disordered" evidence="1">
    <location>
        <begin position="103"/>
        <end position="128"/>
    </location>
</feature>
<feature type="compositionally biased region" description="Polar residues" evidence="1">
    <location>
        <begin position="103"/>
        <end position="113"/>
    </location>
</feature>
<comment type="caution">
    <text evidence="3">The sequence shown here is derived from an EMBL/GenBank/DDBJ whole genome shotgun (WGS) entry which is preliminary data.</text>
</comment>